<dbReference type="Gene3D" id="3.40.630.30">
    <property type="match status" value="1"/>
</dbReference>
<evidence type="ECO:0000313" key="3">
    <source>
        <dbReference type="EMBL" id="TQV98143.1"/>
    </source>
</evidence>
<evidence type="ECO:0000256" key="1">
    <source>
        <dbReference type="SAM" id="MobiDB-lite"/>
    </source>
</evidence>
<dbReference type="EMBL" id="SPUK01000004">
    <property type="protein sequence ID" value="TQV98143.1"/>
    <property type="molecule type" value="Genomic_DNA"/>
</dbReference>
<dbReference type="PANTHER" id="PTHR43792">
    <property type="entry name" value="GNAT FAMILY, PUTATIVE (AFU_ORTHOLOGUE AFUA_3G00765)-RELATED-RELATED"/>
    <property type="match status" value="1"/>
</dbReference>
<proteinExistence type="predicted"/>
<dbReference type="AlphaFoldDB" id="A0A545V8V0"/>
<dbReference type="InterPro" id="IPR000182">
    <property type="entry name" value="GNAT_dom"/>
</dbReference>
<dbReference type="InterPro" id="IPR051531">
    <property type="entry name" value="N-acetyltransferase"/>
</dbReference>
<feature type="domain" description="N-acetyltransferase" evidence="2">
    <location>
        <begin position="142"/>
        <end position="204"/>
    </location>
</feature>
<dbReference type="GO" id="GO:0016747">
    <property type="term" value="F:acyltransferase activity, transferring groups other than amino-acyl groups"/>
    <property type="evidence" value="ECO:0007669"/>
    <property type="project" value="InterPro"/>
</dbReference>
<dbReference type="Pfam" id="PF13302">
    <property type="entry name" value="Acetyltransf_3"/>
    <property type="match status" value="1"/>
</dbReference>
<evidence type="ECO:0000259" key="2">
    <source>
        <dbReference type="Pfam" id="PF13302"/>
    </source>
</evidence>
<sequence length="250" mass="27183">MAAAAATATAASPFAREVIEIKTPRVLIRTGDDADADAYARYAADPANFPYGGAEPGMTSDKAAARLASFARWTAEGKHGWVLLRSRATGELMGYGGYNCFDRVDDAASFLAGPAATSAAAAAGKDGGDDDKDNNNSKAEKEEEEKIVLADMGIMLDHRYWGQGYGLEILIGLVEWARRAVGAALFRTETEPGNSEWRALMNRAEVGGRVTRERASYDADKEVLQWRWDAEAWEEAKGRIQAKGRWVEIE</sequence>
<dbReference type="Proteomes" id="UP000315783">
    <property type="component" value="Unassembled WGS sequence"/>
</dbReference>
<accession>A0A545V8V0</accession>
<name>A0A545V8V0_9HYPO</name>
<feature type="region of interest" description="Disordered" evidence="1">
    <location>
        <begin position="121"/>
        <end position="143"/>
    </location>
</feature>
<keyword evidence="3" id="KW-0808">Transferase</keyword>
<dbReference type="PANTHER" id="PTHR43792:SF1">
    <property type="entry name" value="N-ACETYLTRANSFERASE DOMAIN-CONTAINING PROTEIN"/>
    <property type="match status" value="1"/>
</dbReference>
<feature type="compositionally biased region" description="Basic and acidic residues" evidence="1">
    <location>
        <begin position="133"/>
        <end position="143"/>
    </location>
</feature>
<dbReference type="SUPFAM" id="SSF55729">
    <property type="entry name" value="Acyl-CoA N-acyltransferases (Nat)"/>
    <property type="match status" value="1"/>
</dbReference>
<reference evidence="3 4" key="1">
    <citation type="journal article" date="2019" name="Appl. Microbiol. Biotechnol.">
        <title>Genome sequence of Isaria javanica and comparative genome analysis insights into family S53 peptidase evolution in fungal entomopathogens.</title>
        <authorList>
            <person name="Lin R."/>
            <person name="Zhang X."/>
            <person name="Xin B."/>
            <person name="Zou M."/>
            <person name="Gao Y."/>
            <person name="Qin F."/>
            <person name="Hu Q."/>
            <person name="Xie B."/>
            <person name="Cheng X."/>
        </authorList>
    </citation>
    <scope>NUCLEOTIDE SEQUENCE [LARGE SCALE GENOMIC DNA]</scope>
    <source>
        <strain evidence="3 4">IJ1G</strain>
    </source>
</reference>
<gene>
    <name evidence="3" type="ORF">IF1G_03886</name>
</gene>
<evidence type="ECO:0000313" key="4">
    <source>
        <dbReference type="Proteomes" id="UP000315783"/>
    </source>
</evidence>
<protein>
    <submittedName>
        <fullName evidence="3">Acetyltransferase</fullName>
    </submittedName>
</protein>
<dbReference type="InterPro" id="IPR016181">
    <property type="entry name" value="Acyl_CoA_acyltransferase"/>
</dbReference>
<organism evidence="3 4">
    <name type="scientific">Cordyceps javanica</name>
    <dbReference type="NCBI Taxonomy" id="43265"/>
    <lineage>
        <taxon>Eukaryota</taxon>
        <taxon>Fungi</taxon>
        <taxon>Dikarya</taxon>
        <taxon>Ascomycota</taxon>
        <taxon>Pezizomycotina</taxon>
        <taxon>Sordariomycetes</taxon>
        <taxon>Hypocreomycetidae</taxon>
        <taxon>Hypocreales</taxon>
        <taxon>Cordycipitaceae</taxon>
        <taxon>Cordyceps</taxon>
    </lineage>
</organism>
<keyword evidence="4" id="KW-1185">Reference proteome</keyword>
<comment type="caution">
    <text evidence="3">The sequence shown here is derived from an EMBL/GenBank/DDBJ whole genome shotgun (WGS) entry which is preliminary data.</text>
</comment>